<dbReference type="OrthoDB" id="9789406at2"/>
<comment type="similarity">
    <text evidence="2 7">Belongs to the glutathione peroxidase family.</text>
</comment>
<dbReference type="GO" id="GO:0034599">
    <property type="term" value="P:cellular response to oxidative stress"/>
    <property type="evidence" value="ECO:0007669"/>
    <property type="project" value="TreeGrafter"/>
</dbReference>
<dbReference type="InterPro" id="IPR029760">
    <property type="entry name" value="GPX_CS"/>
</dbReference>
<protein>
    <recommendedName>
        <fullName evidence="5 7">Glutathione peroxidase</fullName>
    </recommendedName>
</protein>
<keyword evidence="4 7" id="KW-0560">Oxidoreductase</keyword>
<dbReference type="PANTHER" id="PTHR11592">
    <property type="entry name" value="GLUTATHIONE PEROXIDASE"/>
    <property type="match status" value="1"/>
</dbReference>
<dbReference type="InterPro" id="IPR029759">
    <property type="entry name" value="GPX_AS"/>
</dbReference>
<dbReference type="GO" id="GO:0004602">
    <property type="term" value="F:glutathione peroxidase activity"/>
    <property type="evidence" value="ECO:0007669"/>
    <property type="project" value="UniProtKB-EC"/>
</dbReference>
<dbReference type="SUPFAM" id="SSF52833">
    <property type="entry name" value="Thioredoxin-like"/>
    <property type="match status" value="1"/>
</dbReference>
<feature type="active site" evidence="6">
    <location>
        <position position="35"/>
    </location>
</feature>
<keyword evidence="10" id="KW-1185">Reference proteome</keyword>
<evidence type="ECO:0000256" key="4">
    <source>
        <dbReference type="ARBA" id="ARBA00023002"/>
    </source>
</evidence>
<reference evidence="9 10" key="1">
    <citation type="submission" date="2016-05" db="EMBL/GenBank/DDBJ databases">
        <title>Draft genome sequence of Pediococcus parvulus 2.6, a probiotic beta-glucan producer strain.</title>
        <authorList>
            <person name="Mohedano M.L."/>
            <person name="Perez-Ramos A."/>
            <person name="Duenas M.T."/>
            <person name="Lamontanara A."/>
            <person name="Orru L."/>
            <person name="Spano G."/>
            <person name="Capozzi V."/>
            <person name="Lopez P."/>
        </authorList>
    </citation>
    <scope>NUCLEOTIDE SEQUENCE [LARGE SCALE GENOMIC DNA]</scope>
    <source>
        <strain evidence="9 10">2.6</strain>
    </source>
</reference>
<evidence type="ECO:0000313" key="8">
    <source>
        <dbReference type="EMBL" id="MDV7693959.1"/>
    </source>
</evidence>
<dbReference type="Gene3D" id="3.40.30.10">
    <property type="entry name" value="Glutaredoxin"/>
    <property type="match status" value="1"/>
</dbReference>
<organism evidence="8 11">
    <name type="scientific">Pediococcus parvulus</name>
    <dbReference type="NCBI Taxonomy" id="54062"/>
    <lineage>
        <taxon>Bacteria</taxon>
        <taxon>Bacillati</taxon>
        <taxon>Bacillota</taxon>
        <taxon>Bacilli</taxon>
        <taxon>Lactobacillales</taxon>
        <taxon>Lactobacillaceae</taxon>
        <taxon>Pediococcus</taxon>
    </lineage>
</organism>
<name>A0A176TG80_9LACO</name>
<dbReference type="PROSITE" id="PS00460">
    <property type="entry name" value="GLUTATHIONE_PEROXID_1"/>
    <property type="match status" value="1"/>
</dbReference>
<dbReference type="PROSITE" id="PS51355">
    <property type="entry name" value="GLUTATHIONE_PEROXID_3"/>
    <property type="match status" value="1"/>
</dbReference>
<reference evidence="8" key="2">
    <citation type="submission" date="2019-10" db="EMBL/GenBank/DDBJ databases">
        <title>Malate fermentation in French cider.</title>
        <authorList>
            <person name="Cousin F.J."/>
            <person name="Medina Fernandez S."/>
            <person name="Misery B."/>
            <person name="Laplace J.-M."/>
            <person name="Cretenet M."/>
        </authorList>
    </citation>
    <scope>NUCLEOTIDE SEQUENCE</scope>
    <source>
        <strain evidence="8">UCMA15901</strain>
    </source>
</reference>
<dbReference type="AlphaFoldDB" id="A0A176TG80"/>
<dbReference type="PANTHER" id="PTHR11592:SF78">
    <property type="entry name" value="GLUTATHIONE PEROXIDASE"/>
    <property type="match status" value="1"/>
</dbReference>
<evidence type="ECO:0000256" key="7">
    <source>
        <dbReference type="RuleBase" id="RU000499"/>
    </source>
</evidence>
<comment type="catalytic activity">
    <reaction evidence="1">
        <text>2 glutathione + H2O2 = glutathione disulfide + 2 H2O</text>
        <dbReference type="Rhea" id="RHEA:16833"/>
        <dbReference type="ChEBI" id="CHEBI:15377"/>
        <dbReference type="ChEBI" id="CHEBI:16240"/>
        <dbReference type="ChEBI" id="CHEBI:57925"/>
        <dbReference type="ChEBI" id="CHEBI:58297"/>
        <dbReference type="EC" id="1.11.1.9"/>
    </reaction>
</comment>
<evidence type="ECO:0000256" key="1">
    <source>
        <dbReference type="ARBA" id="ARBA00000217"/>
    </source>
</evidence>
<dbReference type="RefSeq" id="WP_057784447.1">
    <property type="nucleotide sequence ID" value="NZ_BJWE01000030.1"/>
</dbReference>
<dbReference type="PROSITE" id="PS00763">
    <property type="entry name" value="GLUTATHIONE_PEROXID_2"/>
    <property type="match status" value="1"/>
</dbReference>
<dbReference type="EMBL" id="LXND01000094">
    <property type="protein sequence ID" value="OAD63033.1"/>
    <property type="molecule type" value="Genomic_DNA"/>
</dbReference>
<evidence type="ECO:0000313" key="11">
    <source>
        <dbReference type="Proteomes" id="UP001275867"/>
    </source>
</evidence>
<gene>
    <name evidence="9" type="ORF">A7K95_02020</name>
    <name evidence="8" type="ORF">GA842_03495</name>
</gene>
<dbReference type="InterPro" id="IPR036249">
    <property type="entry name" value="Thioredoxin-like_sf"/>
</dbReference>
<keyword evidence="3 7" id="KW-0575">Peroxidase</keyword>
<evidence type="ECO:0000313" key="9">
    <source>
        <dbReference type="EMBL" id="OAD63033.1"/>
    </source>
</evidence>
<comment type="caution">
    <text evidence="8">The sequence shown here is derived from an EMBL/GenBank/DDBJ whole genome shotgun (WGS) entry which is preliminary data.</text>
</comment>
<dbReference type="Proteomes" id="UP000077280">
    <property type="component" value="Unassembled WGS sequence"/>
</dbReference>
<dbReference type="PIRSF" id="PIRSF000303">
    <property type="entry name" value="Glutathion_perox"/>
    <property type="match status" value="1"/>
</dbReference>
<dbReference type="EMBL" id="WERX01000008">
    <property type="protein sequence ID" value="MDV7693959.1"/>
    <property type="molecule type" value="Genomic_DNA"/>
</dbReference>
<evidence type="ECO:0000256" key="2">
    <source>
        <dbReference type="ARBA" id="ARBA00006926"/>
    </source>
</evidence>
<evidence type="ECO:0000256" key="5">
    <source>
        <dbReference type="ARBA" id="ARBA00069346"/>
    </source>
</evidence>
<sequence>MSIYDYTVTLENGENYSLSKYRGQLMVIVNTATKCGFAPQFKQLEQLYKTYADQGLIVLGFPSNQFKQEVSSSEEAAAACRTTYGVSFPMHTIADVNGKDALPLFAYLTKTAPGALGSSAIKWNFTKFLIDREGNVVKRYAPKTNPLKMTDEIETVLKSSVK</sequence>
<proteinExistence type="inferred from homology"/>
<dbReference type="CDD" id="cd00340">
    <property type="entry name" value="GSH_Peroxidase"/>
    <property type="match status" value="1"/>
</dbReference>
<evidence type="ECO:0000256" key="3">
    <source>
        <dbReference type="ARBA" id="ARBA00022559"/>
    </source>
</evidence>
<evidence type="ECO:0000313" key="10">
    <source>
        <dbReference type="Proteomes" id="UP000077280"/>
    </source>
</evidence>
<evidence type="ECO:0000256" key="6">
    <source>
        <dbReference type="PIRSR" id="PIRSR000303-1"/>
    </source>
</evidence>
<dbReference type="Pfam" id="PF00255">
    <property type="entry name" value="GSHPx"/>
    <property type="match status" value="1"/>
</dbReference>
<dbReference type="FunFam" id="3.40.30.10:FF:000010">
    <property type="entry name" value="Glutathione peroxidase"/>
    <property type="match status" value="1"/>
</dbReference>
<dbReference type="InterPro" id="IPR000889">
    <property type="entry name" value="Glutathione_peroxidase"/>
</dbReference>
<accession>A0A176TG80</accession>
<dbReference type="PRINTS" id="PR01011">
    <property type="entry name" value="GLUTPROXDASE"/>
</dbReference>
<dbReference type="Proteomes" id="UP001275867">
    <property type="component" value="Unassembled WGS sequence"/>
</dbReference>